<sequence>MKRATIYSVETIHDQLEVFKGYLVNGKQVAFVNQNTLNLTGALKYGSPYEDTYIIDGVSYILDEGKHVEDEYTYIQKTLDAFKEVDAFTYITQIFNSDDYGTIIHNGKGIINYLKMNQSKEGKGIILKRKGEITDAN</sequence>
<name>A0A9P1JJA6_BACAS</name>
<reference evidence="2" key="2">
    <citation type="journal article" date="2011" name="J. Biotechnol.">
        <title>Genome sequence of B. amyloliquefaciens type strain DSM7(T) reveals differences to plant-associated B. amyloliquefaciens FZB42.</title>
        <authorList>
            <person name="Ruckert C."/>
            <person name="Blom J."/>
            <person name="Chen X."/>
            <person name="Reva O."/>
            <person name="Borriss R."/>
        </authorList>
    </citation>
    <scope>NUCLEOTIDE SEQUENCE [LARGE SCALE GENOMIC DNA]</scope>
    <source>
        <strain evidence="2">DSM 7</strain>
    </source>
</reference>
<dbReference type="Proteomes" id="UP000006562">
    <property type="component" value="Chromosome"/>
</dbReference>
<dbReference type="KEGG" id="bao:BAMF_2884"/>
<keyword evidence="2" id="KW-1185">Reference proteome</keyword>
<accession>A0A9P1JJA6</accession>
<protein>
    <submittedName>
        <fullName evidence="1">Uncharacterized protein</fullName>
    </submittedName>
</protein>
<dbReference type="AlphaFoldDB" id="A0A9P1JJA6"/>
<dbReference type="EMBL" id="FN597644">
    <property type="protein sequence ID" value="CBI44010.1"/>
    <property type="molecule type" value="Genomic_DNA"/>
</dbReference>
<organism evidence="1 2">
    <name type="scientific">Bacillus amyloliquefaciens (strain ATCC 23350 / DSM 7 / BCRC 11601 / CCUG 28519 / NBRC 15535 / NRRL B-14393 / F)</name>
    <dbReference type="NCBI Taxonomy" id="692420"/>
    <lineage>
        <taxon>Bacteria</taxon>
        <taxon>Bacillati</taxon>
        <taxon>Bacillota</taxon>
        <taxon>Bacilli</taxon>
        <taxon>Bacillales</taxon>
        <taxon>Bacillaceae</taxon>
        <taxon>Bacillus</taxon>
        <taxon>Bacillus amyloliquefaciens group</taxon>
    </lineage>
</organism>
<gene>
    <name evidence="1" type="ordered locus">BAMF_2884</name>
</gene>
<evidence type="ECO:0000313" key="2">
    <source>
        <dbReference type="Proteomes" id="UP000006562"/>
    </source>
</evidence>
<proteinExistence type="predicted"/>
<dbReference type="RefSeq" id="WP_013353311.1">
    <property type="nucleotide sequence ID" value="NC_014551.1"/>
</dbReference>
<evidence type="ECO:0000313" key="1">
    <source>
        <dbReference type="EMBL" id="CBI44010.1"/>
    </source>
</evidence>
<reference evidence="1 2" key="1">
    <citation type="journal article" date="2011" name="Int. J. Syst. Evol. Microbiol.">
        <title>Relationship of Bacillus amyloliquefaciens clades associated with strains DSM 7T and FZB42T: a proposal for Bacillus amyloliquefaciens subsp. amyloliquefaciens subsp. nov. and Bacillus amyloliquefaciens subsp. plantarum subsp. nov. based on complete genome sequence comparisons.</title>
        <authorList>
            <person name="Borriss R."/>
            <person name="Chen X.H."/>
            <person name="Rueckert C."/>
            <person name="Blom J."/>
            <person name="Becker A."/>
            <person name="Baumgarth B."/>
            <person name="Fan B."/>
            <person name="Pukall R."/>
            <person name="Schumann P."/>
            <person name="Sproer C."/>
            <person name="Junge H."/>
            <person name="Vater J."/>
            <person name="Puhler A."/>
            <person name="Klenk H.P."/>
        </authorList>
    </citation>
    <scope>NUCLEOTIDE SEQUENCE [LARGE SCALE GENOMIC DNA]</scope>
    <source>
        <strain evidence="2">DSM 7</strain>
    </source>
</reference>